<name>A0ABN2X8I3_9ACTN</name>
<evidence type="ECO:0000313" key="2">
    <source>
        <dbReference type="EMBL" id="GAA2106365.1"/>
    </source>
</evidence>
<comment type="caution">
    <text evidence="2">The sequence shown here is derived from an EMBL/GenBank/DDBJ whole genome shotgun (WGS) entry which is preliminary data.</text>
</comment>
<evidence type="ECO:0000256" key="1">
    <source>
        <dbReference type="SAM" id="MobiDB-lite"/>
    </source>
</evidence>
<organism evidence="2 3">
    <name type="scientific">Kitasatospora saccharophila</name>
    <dbReference type="NCBI Taxonomy" id="407973"/>
    <lineage>
        <taxon>Bacteria</taxon>
        <taxon>Bacillati</taxon>
        <taxon>Actinomycetota</taxon>
        <taxon>Actinomycetes</taxon>
        <taxon>Kitasatosporales</taxon>
        <taxon>Streptomycetaceae</taxon>
        <taxon>Kitasatospora</taxon>
    </lineage>
</organism>
<proteinExistence type="predicted"/>
<feature type="compositionally biased region" description="Basic and acidic residues" evidence="1">
    <location>
        <begin position="9"/>
        <end position="22"/>
    </location>
</feature>
<keyword evidence="3" id="KW-1185">Reference proteome</keyword>
<feature type="compositionally biased region" description="Low complexity" evidence="1">
    <location>
        <begin position="49"/>
        <end position="67"/>
    </location>
</feature>
<sequence length="99" mass="10798">MVPIARRRWQADPRRAHAERWARTAVIRPRPPPNRPTPLPSPTPPPACRAPLAHRPGGARRATPAATRVRDQPFDLRGCGGGGSDAEIPSRLHPPFVTA</sequence>
<protein>
    <submittedName>
        <fullName evidence="2">Uncharacterized protein</fullName>
    </submittedName>
</protein>
<accession>A0ABN2X8I3</accession>
<feature type="region of interest" description="Disordered" evidence="1">
    <location>
        <begin position="1"/>
        <end position="99"/>
    </location>
</feature>
<dbReference type="Proteomes" id="UP001500897">
    <property type="component" value="Unassembled WGS sequence"/>
</dbReference>
<evidence type="ECO:0000313" key="3">
    <source>
        <dbReference type="Proteomes" id="UP001500897"/>
    </source>
</evidence>
<gene>
    <name evidence="2" type="ORF">GCM10009759_44510</name>
</gene>
<reference evidence="2 3" key="1">
    <citation type="journal article" date="2019" name="Int. J. Syst. Evol. Microbiol.">
        <title>The Global Catalogue of Microorganisms (GCM) 10K type strain sequencing project: providing services to taxonomists for standard genome sequencing and annotation.</title>
        <authorList>
            <consortium name="The Broad Institute Genomics Platform"/>
            <consortium name="The Broad Institute Genome Sequencing Center for Infectious Disease"/>
            <person name="Wu L."/>
            <person name="Ma J."/>
        </authorList>
    </citation>
    <scope>NUCLEOTIDE SEQUENCE [LARGE SCALE GENOMIC DNA]</scope>
    <source>
        <strain evidence="2 3">JCM 14559</strain>
    </source>
</reference>
<feature type="compositionally biased region" description="Pro residues" evidence="1">
    <location>
        <begin position="29"/>
        <end position="48"/>
    </location>
</feature>
<dbReference type="EMBL" id="BAAANS010000030">
    <property type="protein sequence ID" value="GAA2106365.1"/>
    <property type="molecule type" value="Genomic_DNA"/>
</dbReference>